<geneLocation type="plasmid" evidence="4 6">
    <name>punnamed2</name>
</geneLocation>
<feature type="compositionally biased region" description="Low complexity" evidence="2">
    <location>
        <begin position="128"/>
        <end position="139"/>
    </location>
</feature>
<name>A0AAJ5EHB8_9ENTE</name>
<keyword evidence="3" id="KW-0812">Transmembrane</keyword>
<evidence type="ECO:0000256" key="2">
    <source>
        <dbReference type="SAM" id="MobiDB-lite"/>
    </source>
</evidence>
<dbReference type="Proteomes" id="UP000296883">
    <property type="component" value="Plasmid punnamed2"/>
</dbReference>
<accession>A0AAJ5EHB8</accession>
<evidence type="ECO:0000256" key="1">
    <source>
        <dbReference type="SAM" id="Coils"/>
    </source>
</evidence>
<dbReference type="GeneID" id="39759774"/>
<evidence type="ECO:0000313" key="4">
    <source>
        <dbReference type="EMBL" id="QCA29677.1"/>
    </source>
</evidence>
<dbReference type="RefSeq" id="WP_135253578.1">
    <property type="nucleotide sequence ID" value="NZ_CP038867.1"/>
</dbReference>
<evidence type="ECO:0000313" key="7">
    <source>
        <dbReference type="Proteomes" id="UP000297725"/>
    </source>
</evidence>
<keyword evidence="4" id="KW-0614">Plasmid</keyword>
<reference evidence="5 7" key="1">
    <citation type="submission" date="2019-03" db="EMBL/GenBank/DDBJ databases">
        <title>Vagococcus sp. was isolated fron gut of Carduelis flavirostris.</title>
        <authorList>
            <person name="Ge Y."/>
        </authorList>
    </citation>
    <scope>NUCLEOTIDE SEQUENCE [LARGE SCALE GENOMIC DNA]</scope>
    <source>
        <strain evidence="5 7">CF-210</strain>
    </source>
</reference>
<evidence type="ECO:0000313" key="5">
    <source>
        <dbReference type="EMBL" id="TFZ42952.1"/>
    </source>
</evidence>
<gene>
    <name evidence="5" type="ORF">E4031_01575</name>
    <name evidence="4" type="ORF">E4Z98_09835</name>
</gene>
<keyword evidence="1" id="KW-0175">Coiled coil</keyword>
<feature type="coiled-coil region" evidence="1">
    <location>
        <begin position="281"/>
        <end position="308"/>
    </location>
</feature>
<feature type="region of interest" description="Disordered" evidence="2">
    <location>
        <begin position="117"/>
        <end position="150"/>
    </location>
</feature>
<evidence type="ECO:0000256" key="3">
    <source>
        <dbReference type="SAM" id="Phobius"/>
    </source>
</evidence>
<dbReference type="EMBL" id="SRHU01000007">
    <property type="protein sequence ID" value="TFZ42952.1"/>
    <property type="molecule type" value="Genomic_DNA"/>
</dbReference>
<protein>
    <submittedName>
        <fullName evidence="5">Uncharacterized protein</fullName>
    </submittedName>
</protein>
<proteinExistence type="predicted"/>
<dbReference type="Proteomes" id="UP000297725">
    <property type="component" value="Unassembled WGS sequence"/>
</dbReference>
<keyword evidence="3" id="KW-0472">Membrane</keyword>
<keyword evidence="3" id="KW-1133">Transmembrane helix</keyword>
<evidence type="ECO:0000313" key="6">
    <source>
        <dbReference type="Proteomes" id="UP000296883"/>
    </source>
</evidence>
<feature type="compositionally biased region" description="Basic residues" evidence="2">
    <location>
        <begin position="140"/>
        <end position="149"/>
    </location>
</feature>
<feature type="transmembrane region" description="Helical" evidence="3">
    <location>
        <begin position="158"/>
        <end position="179"/>
    </location>
</feature>
<reference evidence="4 6" key="2">
    <citation type="submission" date="2019-04" db="EMBL/GenBank/DDBJ databases">
        <authorList>
            <person name="Ge Y."/>
        </authorList>
    </citation>
    <scope>NUCLEOTIDE SEQUENCE [LARGE SCALE GENOMIC DNA]</scope>
    <source>
        <strain evidence="4">CF-49</strain>
        <strain evidence="6">personal::cf-49</strain>
        <plasmid evidence="4 6">punnamed2</plasmid>
    </source>
</reference>
<dbReference type="AlphaFoldDB" id="A0AAJ5EHB8"/>
<sequence length="380" mass="43364">MVYLSINSKRLPLLEGLEVLNRDDLALQQAGEEEIVEIEVSFPENDALYFKGDFPLGSGESESFFSWIEETLLKQYPEEEEAICELVLALVDEKERALEELNQGKNQPVEVVVETVSLPPKEERLPPKSKTVSESTSSPSKKKKKKREKKQSFNINKMMLVSGISAMLLVGGGITYRLLTTPTSQTIAVQDMFETELSQLSPEEIGKKYPNRTEEIVTFYVEKGQFDDLSVFNTLFPTPDGTFDLAFYHKEWEQVVQTPVNTLNEDRKIMLAHAYIQLGRLDEATVLNEQLQSEKLALEMDKKRLTDIVEALHQSDLKKAKQLGEQLTTTSCKEAYQVYYDDATLIIKMIDLYKNKKDSDNMALWQRKLEKIGDVTNNDI</sequence>
<dbReference type="EMBL" id="CP038867">
    <property type="protein sequence ID" value="QCA29677.1"/>
    <property type="molecule type" value="Genomic_DNA"/>
</dbReference>
<organism evidence="5 7">
    <name type="scientific">Vagococcus xieshaowenii</name>
    <dbReference type="NCBI Taxonomy" id="2562451"/>
    <lineage>
        <taxon>Bacteria</taxon>
        <taxon>Bacillati</taxon>
        <taxon>Bacillota</taxon>
        <taxon>Bacilli</taxon>
        <taxon>Lactobacillales</taxon>
        <taxon>Enterococcaceae</taxon>
        <taxon>Vagococcus</taxon>
    </lineage>
</organism>
<keyword evidence="6" id="KW-1185">Reference proteome</keyword>